<sequence>MLALLGAGAVATLALAGCAGGTESAAPSDGGTLVYATGKDISCLDPHVGGDMPQASIAAQYLDSLVSQDAKGDIHEWLATDWTVSDDGLTWTFTIRDDVKFTDGTPVDAAAIKANLDHMVDPATQSGTAGGYLKPYVSSEAVDATTLVVTLNRPYAAFLEVLAQPFLGIQSPTALARSLDENCTSPVGSGPFKIVAYTPQQEVVLERNEDYNSAPPFAEHTGAASIAKIVWRIIPENATRYGALRTGEVDAIDFLPPENFAEAEADDRIALNLNDRPGNPTSLALNVQRAPFDDLDVRKAFLLSANTKQSVESIFLGTATYSGGPLSHVTGFYSSDFEDAFAYDLDQANDLLDKAGWSTRDGDGYRTKEGKRLTVSLPLTPAENPAALVELLTQIQANVKDAGFDLEIDNVDSATGFERNSTFDYDLRSQYWNTNTADVLRIVFSTEYLESAGWIPNGSGYSNPELDQILNDALATTDRDAREQLYYEAQRIISGDALQLTLYSQSTQLASRADKVDNVIVEPSLSLPYLYDAAVTSD</sequence>
<evidence type="ECO:0000256" key="4">
    <source>
        <dbReference type="ARBA" id="ARBA00022729"/>
    </source>
</evidence>
<feature type="domain" description="Solute-binding protein family 5" evidence="6">
    <location>
        <begin position="74"/>
        <end position="439"/>
    </location>
</feature>
<dbReference type="RefSeq" id="WP_243554095.1">
    <property type="nucleotide sequence ID" value="NZ_CP094528.1"/>
</dbReference>
<protein>
    <submittedName>
        <fullName evidence="7">ABC transporter substrate-binding protein</fullName>
    </submittedName>
</protein>
<dbReference type="PANTHER" id="PTHR30290">
    <property type="entry name" value="PERIPLASMIC BINDING COMPONENT OF ABC TRANSPORTER"/>
    <property type="match status" value="1"/>
</dbReference>
<keyword evidence="8" id="KW-1185">Reference proteome</keyword>
<evidence type="ECO:0000256" key="3">
    <source>
        <dbReference type="ARBA" id="ARBA00022448"/>
    </source>
</evidence>
<dbReference type="PROSITE" id="PS01040">
    <property type="entry name" value="SBP_BACTERIAL_5"/>
    <property type="match status" value="1"/>
</dbReference>
<gene>
    <name evidence="7" type="ORF">MTO99_13160</name>
</gene>
<comment type="similarity">
    <text evidence="2">Belongs to the bacterial solute-binding protein 5 family.</text>
</comment>
<feature type="signal peptide" evidence="5">
    <location>
        <begin position="1"/>
        <end position="16"/>
    </location>
</feature>
<dbReference type="Proteomes" id="UP000832097">
    <property type="component" value="Chromosome"/>
</dbReference>
<feature type="chain" id="PRO_5047350694" evidence="5">
    <location>
        <begin position="17"/>
        <end position="538"/>
    </location>
</feature>
<keyword evidence="3" id="KW-0813">Transport</keyword>
<evidence type="ECO:0000259" key="6">
    <source>
        <dbReference type="Pfam" id="PF00496"/>
    </source>
</evidence>
<dbReference type="SUPFAM" id="SSF53850">
    <property type="entry name" value="Periplasmic binding protein-like II"/>
    <property type="match status" value="1"/>
</dbReference>
<proteinExistence type="inferred from homology"/>
<accession>A0ABY4BV97</accession>
<dbReference type="Gene3D" id="3.40.190.10">
    <property type="entry name" value="Periplasmic binding protein-like II"/>
    <property type="match status" value="1"/>
</dbReference>
<evidence type="ECO:0000313" key="7">
    <source>
        <dbReference type="EMBL" id="UOE43131.1"/>
    </source>
</evidence>
<dbReference type="CDD" id="cd08492">
    <property type="entry name" value="PBP2_NikA_DppA_OppA_like_15"/>
    <property type="match status" value="1"/>
</dbReference>
<dbReference type="InterPro" id="IPR030678">
    <property type="entry name" value="Peptide/Ni-bd"/>
</dbReference>
<dbReference type="Pfam" id="PF00496">
    <property type="entry name" value="SBP_bac_5"/>
    <property type="match status" value="1"/>
</dbReference>
<keyword evidence="4 5" id="KW-0732">Signal</keyword>
<dbReference type="PIRSF" id="PIRSF002741">
    <property type="entry name" value="MppA"/>
    <property type="match status" value="1"/>
</dbReference>
<dbReference type="Gene3D" id="3.10.105.10">
    <property type="entry name" value="Dipeptide-binding Protein, Domain 3"/>
    <property type="match status" value="1"/>
</dbReference>
<name>A0ABY4BV97_9MICO</name>
<dbReference type="PANTHER" id="PTHR30290:SF10">
    <property type="entry name" value="PERIPLASMIC OLIGOPEPTIDE-BINDING PROTEIN-RELATED"/>
    <property type="match status" value="1"/>
</dbReference>
<dbReference type="InterPro" id="IPR039424">
    <property type="entry name" value="SBP_5"/>
</dbReference>
<evidence type="ECO:0000256" key="5">
    <source>
        <dbReference type="SAM" id="SignalP"/>
    </source>
</evidence>
<evidence type="ECO:0000256" key="1">
    <source>
        <dbReference type="ARBA" id="ARBA00004193"/>
    </source>
</evidence>
<dbReference type="EMBL" id="CP094528">
    <property type="protein sequence ID" value="UOE43131.1"/>
    <property type="molecule type" value="Genomic_DNA"/>
</dbReference>
<reference evidence="7 8" key="1">
    <citation type="submission" date="2022-03" db="EMBL/GenBank/DDBJ databases">
        <title>Mucilaginibacter sp. isolated from the gut of Protaetia brevitarsis seulensis larvae.</title>
        <authorList>
            <person name="Won M."/>
            <person name="Kim S.-J."/>
            <person name="Kwon S.-W."/>
        </authorList>
    </citation>
    <scope>NUCLEOTIDE SEQUENCE [LARGE SCALE GENOMIC DNA]</scope>
    <source>
        <strain evidence="7 8">CFWR-12</strain>
    </source>
</reference>
<evidence type="ECO:0000313" key="8">
    <source>
        <dbReference type="Proteomes" id="UP000832097"/>
    </source>
</evidence>
<dbReference type="InterPro" id="IPR000914">
    <property type="entry name" value="SBP_5_dom"/>
</dbReference>
<organism evidence="7 8">
    <name type="scientific">Agromyces larvae</name>
    <dbReference type="NCBI Taxonomy" id="2929802"/>
    <lineage>
        <taxon>Bacteria</taxon>
        <taxon>Bacillati</taxon>
        <taxon>Actinomycetota</taxon>
        <taxon>Actinomycetes</taxon>
        <taxon>Micrococcales</taxon>
        <taxon>Microbacteriaceae</taxon>
        <taxon>Agromyces</taxon>
    </lineage>
</organism>
<comment type="subcellular location">
    <subcellularLocation>
        <location evidence="1">Cell membrane</location>
        <topology evidence="1">Lipid-anchor</topology>
    </subcellularLocation>
</comment>
<dbReference type="InterPro" id="IPR023765">
    <property type="entry name" value="SBP_5_CS"/>
</dbReference>
<evidence type="ECO:0000256" key="2">
    <source>
        <dbReference type="ARBA" id="ARBA00005695"/>
    </source>
</evidence>